<organism evidence="1 2">
    <name type="scientific">Cinchona calisaya</name>
    <dbReference type="NCBI Taxonomy" id="153742"/>
    <lineage>
        <taxon>Eukaryota</taxon>
        <taxon>Viridiplantae</taxon>
        <taxon>Streptophyta</taxon>
        <taxon>Embryophyta</taxon>
        <taxon>Tracheophyta</taxon>
        <taxon>Spermatophyta</taxon>
        <taxon>Magnoliopsida</taxon>
        <taxon>eudicotyledons</taxon>
        <taxon>Gunneridae</taxon>
        <taxon>Pentapetalae</taxon>
        <taxon>asterids</taxon>
        <taxon>lamiids</taxon>
        <taxon>Gentianales</taxon>
        <taxon>Rubiaceae</taxon>
        <taxon>Cinchonoideae</taxon>
        <taxon>Cinchoneae</taxon>
        <taxon>Cinchona</taxon>
    </lineage>
</organism>
<accession>A0ABD2ZFM5</accession>
<dbReference type="Proteomes" id="UP001630127">
    <property type="component" value="Unassembled WGS sequence"/>
</dbReference>
<protein>
    <submittedName>
        <fullName evidence="1">Uncharacterized protein</fullName>
    </submittedName>
</protein>
<dbReference type="AlphaFoldDB" id="A0ABD2ZFM5"/>
<gene>
    <name evidence="1" type="ORF">ACH5RR_020443</name>
</gene>
<dbReference type="EMBL" id="JBJUIK010000009">
    <property type="protein sequence ID" value="KAL3517854.1"/>
    <property type="molecule type" value="Genomic_DNA"/>
</dbReference>
<dbReference type="Pfam" id="PF14223">
    <property type="entry name" value="Retrotran_gag_2"/>
    <property type="match status" value="1"/>
</dbReference>
<evidence type="ECO:0000313" key="2">
    <source>
        <dbReference type="Proteomes" id="UP001630127"/>
    </source>
</evidence>
<proteinExistence type="predicted"/>
<reference evidence="1 2" key="1">
    <citation type="submission" date="2024-11" db="EMBL/GenBank/DDBJ databases">
        <title>A near-complete genome assembly of Cinchona calisaya.</title>
        <authorList>
            <person name="Lian D.C."/>
            <person name="Zhao X.W."/>
            <person name="Wei L."/>
        </authorList>
    </citation>
    <scope>NUCLEOTIDE SEQUENCE [LARGE SCALE GENOMIC DNA]</scope>
    <source>
        <tissue evidence="1">Nenye</tissue>
    </source>
</reference>
<name>A0ABD2ZFM5_9GENT</name>
<sequence length="146" mass="16785">MTDEKKIRSNEYQKLLKDLKTEKILLPEKFAAGVLIEKLPDSWNDYKNNLKHKQKTFTFEKLVTNILIEDTNRKDSTKEMALKVNMVQSNNKRYKNKSKNYKSNNPNFKKKKVGGIGLWEEYGFGALLAVDLAFGRSSGDLSFASS</sequence>
<keyword evidence="2" id="KW-1185">Reference proteome</keyword>
<evidence type="ECO:0000313" key="1">
    <source>
        <dbReference type="EMBL" id="KAL3517854.1"/>
    </source>
</evidence>
<comment type="caution">
    <text evidence="1">The sequence shown here is derived from an EMBL/GenBank/DDBJ whole genome shotgun (WGS) entry which is preliminary data.</text>
</comment>